<dbReference type="PANTHER" id="PTHR43056">
    <property type="entry name" value="PEPTIDASE S9 PROLYL OLIGOPEPTIDASE"/>
    <property type="match status" value="1"/>
</dbReference>
<dbReference type="RefSeq" id="WP_253646470.1">
    <property type="nucleotide sequence ID" value="NZ_BAAAMO010000002.1"/>
</dbReference>
<dbReference type="NCBIfam" id="TIGR00976">
    <property type="entry name" value="CocE_NonD"/>
    <property type="match status" value="1"/>
</dbReference>
<keyword evidence="1 3" id="KW-0378">Hydrolase</keyword>
<keyword evidence="4" id="KW-1185">Reference proteome</keyword>
<dbReference type="PANTHER" id="PTHR43056:SF10">
    <property type="entry name" value="COCE_NOND FAMILY, PUTATIVE (AFU_ORTHOLOGUE AFUA_7G00600)-RELATED"/>
    <property type="match status" value="1"/>
</dbReference>
<reference evidence="4" key="1">
    <citation type="journal article" date="2019" name="Int. J. Syst. Evol. Microbiol.">
        <title>The Global Catalogue of Microorganisms (GCM) 10K type strain sequencing project: providing services to taxonomists for standard genome sequencing and annotation.</title>
        <authorList>
            <consortium name="The Broad Institute Genomics Platform"/>
            <consortium name="The Broad Institute Genome Sequencing Center for Infectious Disease"/>
            <person name="Wu L."/>
            <person name="Ma J."/>
        </authorList>
    </citation>
    <scope>NUCLEOTIDE SEQUENCE [LARGE SCALE GENOMIC DNA]</scope>
    <source>
        <strain evidence="4">CCUG 50873</strain>
    </source>
</reference>
<evidence type="ECO:0000259" key="2">
    <source>
        <dbReference type="SMART" id="SM00939"/>
    </source>
</evidence>
<dbReference type="InterPro" id="IPR005674">
    <property type="entry name" value="CocE/Ser_esterase"/>
</dbReference>
<dbReference type="Proteomes" id="UP001597068">
    <property type="component" value="Unassembled WGS sequence"/>
</dbReference>
<evidence type="ECO:0000313" key="4">
    <source>
        <dbReference type="Proteomes" id="UP001597068"/>
    </source>
</evidence>
<dbReference type="InterPro" id="IPR000383">
    <property type="entry name" value="Xaa-Pro-like_dom"/>
</dbReference>
<dbReference type="InterPro" id="IPR013736">
    <property type="entry name" value="Xaa-Pro_dipept_C"/>
</dbReference>
<dbReference type="InterPro" id="IPR050585">
    <property type="entry name" value="Xaa-Pro_dipeptidyl-ppase/CocE"/>
</dbReference>
<dbReference type="Gene3D" id="1.10.3020.20">
    <property type="match status" value="1"/>
</dbReference>
<gene>
    <name evidence="3" type="ORF">ACFQ04_07555</name>
</gene>
<dbReference type="SMART" id="SM00939">
    <property type="entry name" value="PepX_C"/>
    <property type="match status" value="1"/>
</dbReference>
<comment type="caution">
    <text evidence="3">The sequence shown here is derived from an EMBL/GenBank/DDBJ whole genome shotgun (WGS) entry which is preliminary data.</text>
</comment>
<dbReference type="Pfam" id="PF02129">
    <property type="entry name" value="Peptidase_S15"/>
    <property type="match status" value="1"/>
</dbReference>
<dbReference type="Gene3D" id="3.40.50.1820">
    <property type="entry name" value="alpha/beta hydrolase"/>
    <property type="match status" value="1"/>
</dbReference>
<feature type="domain" description="Xaa-Pro dipeptidyl-peptidase C-terminal" evidence="2">
    <location>
        <begin position="310"/>
        <end position="555"/>
    </location>
</feature>
<name>A0ABW3G4S0_9NOCA</name>
<protein>
    <submittedName>
        <fullName evidence="3">CocE/NonD family hydrolase</fullName>
    </submittedName>
</protein>
<dbReference type="Gene3D" id="2.60.120.260">
    <property type="entry name" value="Galactose-binding domain-like"/>
    <property type="match status" value="1"/>
</dbReference>
<dbReference type="InterPro" id="IPR029058">
    <property type="entry name" value="AB_hydrolase_fold"/>
</dbReference>
<evidence type="ECO:0000256" key="1">
    <source>
        <dbReference type="ARBA" id="ARBA00022801"/>
    </source>
</evidence>
<dbReference type="SUPFAM" id="SSF53474">
    <property type="entry name" value="alpha/beta-Hydrolases"/>
    <property type="match status" value="1"/>
</dbReference>
<dbReference type="EMBL" id="JBHTIL010000001">
    <property type="protein sequence ID" value="MFD0925592.1"/>
    <property type="molecule type" value="Genomic_DNA"/>
</dbReference>
<dbReference type="SUPFAM" id="SSF49785">
    <property type="entry name" value="Galactose-binding domain-like"/>
    <property type="match status" value="1"/>
</dbReference>
<evidence type="ECO:0000313" key="3">
    <source>
        <dbReference type="EMBL" id="MFD0925592.1"/>
    </source>
</evidence>
<accession>A0ABW3G4S0</accession>
<dbReference type="GO" id="GO:0016787">
    <property type="term" value="F:hydrolase activity"/>
    <property type="evidence" value="ECO:0007669"/>
    <property type="project" value="UniProtKB-KW"/>
</dbReference>
<dbReference type="InterPro" id="IPR008979">
    <property type="entry name" value="Galactose-bd-like_sf"/>
</dbReference>
<dbReference type="Pfam" id="PF08530">
    <property type="entry name" value="PepX_C"/>
    <property type="match status" value="1"/>
</dbReference>
<organism evidence="3 4">
    <name type="scientific">Williamsia deligens</name>
    <dbReference type="NCBI Taxonomy" id="321325"/>
    <lineage>
        <taxon>Bacteria</taxon>
        <taxon>Bacillati</taxon>
        <taxon>Actinomycetota</taxon>
        <taxon>Actinomycetes</taxon>
        <taxon>Mycobacteriales</taxon>
        <taxon>Nocardiaceae</taxon>
        <taxon>Williamsia</taxon>
    </lineage>
</organism>
<sequence>MRIGFDVAVPTTDGTVLRGDVFLPAGGSRFPVIMSMGPYGKGRRFQDEPYASRWRRLVDEHPDVLAASACDYMTYETVDPQLWTAAGYAVVRVDSRGTGASPGHLEIFSPQETADYHDAIEWVGTQPWSSGAVGLCGISYYAINQWRVAALRPPHLAAICPWEGALDNYRDMTRHGGILSNLFYELWYPNQVLSNQHGLGENGPVNPWTGQPATGAETLSNDDLAARRTDPIPALREHILDDDWHRARTPDVSQITVPVLSAANWFGQGLHGRGNFEAFTSAASVDRWLAVHPGRHEEWFYLPDSVALQQQFFDHFLKGEDNGWPDTPRVVMHVPDTDGGYRTRTSHTWPPHDTIWTELHLNPVSRTLDPETPQITTDLHFAADGEGLTFTSAPMVGDTDIVGPMAARLHVSTYSSDTDLFLTVRVIDPDGSEVTFVGAIASEQVLSNGWLRLSHRKSDPTCSLPWRPWHTHDENQPAEPGVMYVVDVEIWPTGVHLPVGYSLALTIGGHDYARPGQDPTAASLFLHTDPHDRPIGDRTTTTTLHFSAELDNTLLVPTTPVLTEPPSREGTL</sequence>
<proteinExistence type="predicted"/>